<dbReference type="OrthoDB" id="9813938at2"/>
<keyword evidence="1 2" id="KW-0436">Ligase</keyword>
<comment type="catalytic activity">
    <reaction evidence="1">
        <text>L-aspartyl-tRNA(Asn) + L-glutamine + ATP + H2O = L-asparaginyl-tRNA(Asn) + L-glutamate + ADP + phosphate + 2 H(+)</text>
        <dbReference type="Rhea" id="RHEA:14513"/>
        <dbReference type="Rhea" id="RHEA-COMP:9674"/>
        <dbReference type="Rhea" id="RHEA-COMP:9677"/>
        <dbReference type="ChEBI" id="CHEBI:15377"/>
        <dbReference type="ChEBI" id="CHEBI:15378"/>
        <dbReference type="ChEBI" id="CHEBI:29985"/>
        <dbReference type="ChEBI" id="CHEBI:30616"/>
        <dbReference type="ChEBI" id="CHEBI:43474"/>
        <dbReference type="ChEBI" id="CHEBI:58359"/>
        <dbReference type="ChEBI" id="CHEBI:78515"/>
        <dbReference type="ChEBI" id="CHEBI:78516"/>
        <dbReference type="ChEBI" id="CHEBI:456216"/>
    </reaction>
</comment>
<dbReference type="GO" id="GO:0005524">
    <property type="term" value="F:ATP binding"/>
    <property type="evidence" value="ECO:0007669"/>
    <property type="project" value="UniProtKB-KW"/>
</dbReference>
<dbReference type="EMBL" id="CP036281">
    <property type="protein sequence ID" value="QDU79965.1"/>
    <property type="molecule type" value="Genomic_DNA"/>
</dbReference>
<reference evidence="2 3" key="1">
    <citation type="submission" date="2019-02" db="EMBL/GenBank/DDBJ databases">
        <title>Deep-cultivation of Planctomycetes and their phenomic and genomic characterization uncovers novel biology.</title>
        <authorList>
            <person name="Wiegand S."/>
            <person name="Jogler M."/>
            <person name="Boedeker C."/>
            <person name="Pinto D."/>
            <person name="Vollmers J."/>
            <person name="Rivas-Marin E."/>
            <person name="Kohn T."/>
            <person name="Peeters S.H."/>
            <person name="Heuer A."/>
            <person name="Rast P."/>
            <person name="Oberbeckmann S."/>
            <person name="Bunk B."/>
            <person name="Jeske O."/>
            <person name="Meyerdierks A."/>
            <person name="Storesund J.E."/>
            <person name="Kallscheuer N."/>
            <person name="Luecker S."/>
            <person name="Lage O.M."/>
            <person name="Pohl T."/>
            <person name="Merkel B.J."/>
            <person name="Hornburger P."/>
            <person name="Mueller R.-W."/>
            <person name="Bruemmer F."/>
            <person name="Labrenz M."/>
            <person name="Spormann A.M."/>
            <person name="Op den Camp H."/>
            <person name="Overmann J."/>
            <person name="Amann R."/>
            <person name="Jetten M.S.M."/>
            <person name="Mascher T."/>
            <person name="Medema M.H."/>
            <person name="Devos D.P."/>
            <person name="Kaster A.-K."/>
            <person name="Ovreas L."/>
            <person name="Rohde M."/>
            <person name="Galperin M.Y."/>
            <person name="Jogler C."/>
        </authorList>
    </citation>
    <scope>NUCLEOTIDE SEQUENCE [LARGE SCALE GENOMIC DNA]</scope>
    <source>
        <strain evidence="2 3">Pla110</strain>
    </source>
</reference>
<dbReference type="AlphaFoldDB" id="A0A518CL62"/>
<name>A0A518CL62_9PLAN</name>
<keyword evidence="2" id="KW-0808">Transferase</keyword>
<evidence type="ECO:0000313" key="2">
    <source>
        <dbReference type="EMBL" id="QDU79965.1"/>
    </source>
</evidence>
<dbReference type="Pfam" id="PF02686">
    <property type="entry name" value="GatC"/>
    <property type="match status" value="1"/>
</dbReference>
<accession>A0A518CL62</accession>
<dbReference type="GO" id="GO:0006450">
    <property type="term" value="P:regulation of translational fidelity"/>
    <property type="evidence" value="ECO:0007669"/>
    <property type="project" value="InterPro"/>
</dbReference>
<evidence type="ECO:0000256" key="1">
    <source>
        <dbReference type="HAMAP-Rule" id="MF_00122"/>
    </source>
</evidence>
<comment type="subunit">
    <text evidence="1">Heterotrimer of A, B and C subunits.</text>
</comment>
<proteinExistence type="inferred from homology"/>
<dbReference type="GO" id="GO:0050566">
    <property type="term" value="F:asparaginyl-tRNA synthase (glutamine-hydrolyzing) activity"/>
    <property type="evidence" value="ECO:0007669"/>
    <property type="project" value="RHEA"/>
</dbReference>
<sequence length="100" mass="11424">MSLSQDDVKKVASLSRLALTDDELAQMQQHLGQILDYFEILKDVDTENVEPLAHAIELHNVFREDEVLESLSREEALSNAPKTDGKYFLVPEILRNDKNK</sequence>
<keyword evidence="1" id="KW-0648">Protein biosynthesis</keyword>
<dbReference type="GO" id="GO:0016740">
    <property type="term" value="F:transferase activity"/>
    <property type="evidence" value="ECO:0007669"/>
    <property type="project" value="UniProtKB-KW"/>
</dbReference>
<dbReference type="InterPro" id="IPR036113">
    <property type="entry name" value="Asp/Glu-ADT_sf_sub_c"/>
</dbReference>
<dbReference type="PANTHER" id="PTHR15004">
    <property type="entry name" value="GLUTAMYL-TRNA(GLN) AMIDOTRANSFERASE SUBUNIT C, MITOCHONDRIAL"/>
    <property type="match status" value="1"/>
</dbReference>
<dbReference type="GO" id="GO:0006412">
    <property type="term" value="P:translation"/>
    <property type="evidence" value="ECO:0007669"/>
    <property type="project" value="UniProtKB-UniRule"/>
</dbReference>
<dbReference type="HAMAP" id="MF_00122">
    <property type="entry name" value="GatC"/>
    <property type="match status" value="1"/>
</dbReference>
<comment type="catalytic activity">
    <reaction evidence="1">
        <text>L-glutamyl-tRNA(Gln) + L-glutamine + ATP + H2O = L-glutaminyl-tRNA(Gln) + L-glutamate + ADP + phosphate + H(+)</text>
        <dbReference type="Rhea" id="RHEA:17521"/>
        <dbReference type="Rhea" id="RHEA-COMP:9681"/>
        <dbReference type="Rhea" id="RHEA-COMP:9684"/>
        <dbReference type="ChEBI" id="CHEBI:15377"/>
        <dbReference type="ChEBI" id="CHEBI:15378"/>
        <dbReference type="ChEBI" id="CHEBI:29985"/>
        <dbReference type="ChEBI" id="CHEBI:30616"/>
        <dbReference type="ChEBI" id="CHEBI:43474"/>
        <dbReference type="ChEBI" id="CHEBI:58359"/>
        <dbReference type="ChEBI" id="CHEBI:78520"/>
        <dbReference type="ChEBI" id="CHEBI:78521"/>
        <dbReference type="ChEBI" id="CHEBI:456216"/>
    </reaction>
</comment>
<dbReference type="GO" id="GO:0070681">
    <property type="term" value="P:glutaminyl-tRNAGln biosynthesis via transamidation"/>
    <property type="evidence" value="ECO:0007669"/>
    <property type="project" value="TreeGrafter"/>
</dbReference>
<organism evidence="2 3">
    <name type="scientific">Polystyrenella longa</name>
    <dbReference type="NCBI Taxonomy" id="2528007"/>
    <lineage>
        <taxon>Bacteria</taxon>
        <taxon>Pseudomonadati</taxon>
        <taxon>Planctomycetota</taxon>
        <taxon>Planctomycetia</taxon>
        <taxon>Planctomycetales</taxon>
        <taxon>Planctomycetaceae</taxon>
        <taxon>Polystyrenella</taxon>
    </lineage>
</organism>
<dbReference type="EC" id="6.3.5.-" evidence="1"/>
<gene>
    <name evidence="1 2" type="primary">gatC</name>
    <name evidence="2" type="ORF">Pla110_16870</name>
</gene>
<dbReference type="KEGG" id="plon:Pla110_16870"/>
<protein>
    <recommendedName>
        <fullName evidence="1">Aspartyl/glutamyl-tRNA(Asn/Gln) amidotransferase subunit C</fullName>
        <shortName evidence="1">Asp/Glu-ADT subunit C</shortName>
        <ecNumber evidence="1">6.3.5.-</ecNumber>
    </recommendedName>
</protein>
<dbReference type="InterPro" id="IPR003837">
    <property type="entry name" value="GatC"/>
</dbReference>
<dbReference type="SUPFAM" id="SSF141000">
    <property type="entry name" value="Glu-tRNAGln amidotransferase C subunit"/>
    <property type="match status" value="1"/>
</dbReference>
<dbReference type="PANTHER" id="PTHR15004:SF0">
    <property type="entry name" value="GLUTAMYL-TRNA(GLN) AMIDOTRANSFERASE SUBUNIT C, MITOCHONDRIAL"/>
    <property type="match status" value="1"/>
</dbReference>
<dbReference type="NCBIfam" id="TIGR00135">
    <property type="entry name" value="gatC"/>
    <property type="match status" value="1"/>
</dbReference>
<keyword evidence="1" id="KW-0547">Nucleotide-binding</keyword>
<keyword evidence="1" id="KW-0067">ATP-binding</keyword>
<dbReference type="Gene3D" id="1.10.20.60">
    <property type="entry name" value="Glu-tRNAGln amidotransferase C subunit, N-terminal domain"/>
    <property type="match status" value="1"/>
</dbReference>
<keyword evidence="3" id="KW-1185">Reference proteome</keyword>
<dbReference type="RefSeq" id="WP_144994983.1">
    <property type="nucleotide sequence ID" value="NZ_CP036281.1"/>
</dbReference>
<dbReference type="Proteomes" id="UP000317178">
    <property type="component" value="Chromosome"/>
</dbReference>
<comment type="function">
    <text evidence="1">Allows the formation of correctly charged Asn-tRNA(Asn) or Gln-tRNA(Gln) through the transamidation of misacylated Asp-tRNA(Asn) or Glu-tRNA(Gln) in organisms which lack either or both of asparaginyl-tRNA or glutaminyl-tRNA synthetases. The reaction takes place in the presence of glutamine and ATP through an activated phospho-Asp-tRNA(Asn) or phospho-Glu-tRNA(Gln).</text>
</comment>
<evidence type="ECO:0000313" key="3">
    <source>
        <dbReference type="Proteomes" id="UP000317178"/>
    </source>
</evidence>
<comment type="similarity">
    <text evidence="1">Belongs to the GatC family.</text>
</comment>
<dbReference type="GO" id="GO:0050567">
    <property type="term" value="F:glutaminyl-tRNA synthase (glutamine-hydrolyzing) activity"/>
    <property type="evidence" value="ECO:0007669"/>
    <property type="project" value="UniProtKB-UniRule"/>
</dbReference>